<name>A0A2Z6RSM9_9GLOM</name>
<feature type="region of interest" description="Disordered" evidence="1">
    <location>
        <begin position="1"/>
        <end position="32"/>
    </location>
</feature>
<reference evidence="2 3" key="1">
    <citation type="submission" date="2017-11" db="EMBL/GenBank/DDBJ databases">
        <title>The genome of Rhizophagus clarus HR1 reveals common genetic basis of auxotrophy among arbuscular mycorrhizal fungi.</title>
        <authorList>
            <person name="Kobayashi Y."/>
        </authorList>
    </citation>
    <scope>NUCLEOTIDE SEQUENCE [LARGE SCALE GENOMIC DNA]</scope>
    <source>
        <strain evidence="2 3">HR1</strain>
    </source>
</reference>
<keyword evidence="3" id="KW-1185">Reference proteome</keyword>
<proteinExistence type="predicted"/>
<feature type="compositionally biased region" description="Basic and acidic residues" evidence="1">
    <location>
        <begin position="8"/>
        <end position="17"/>
    </location>
</feature>
<accession>A0A2Z6RSM9</accession>
<gene>
    <name evidence="2" type="ORF">RclHR1_06530006</name>
</gene>
<dbReference type="AlphaFoldDB" id="A0A2Z6RSM9"/>
<dbReference type="Proteomes" id="UP000247702">
    <property type="component" value="Unassembled WGS sequence"/>
</dbReference>
<feature type="compositionally biased region" description="Polar residues" evidence="1">
    <location>
        <begin position="110"/>
        <end position="136"/>
    </location>
</feature>
<sequence>MFSSRKASRQERKKDNNNSDNSSSDGEHTIQQKCSYTLSEQAMDEDIITGAAVDVEVDGFSSSFKENNIASTFPSSPPNIAVALSAPNNNVSGSLDAFMHARMMTPASPPNVSSDKATADNSPVDQLPIQTPTFSIKRNDYQAAATPNSAPETLKISPQIRH</sequence>
<dbReference type="EMBL" id="BEXD01004041">
    <property type="protein sequence ID" value="GBC05966.1"/>
    <property type="molecule type" value="Genomic_DNA"/>
</dbReference>
<protein>
    <submittedName>
        <fullName evidence="2">Uncharacterized protein</fullName>
    </submittedName>
</protein>
<evidence type="ECO:0000313" key="2">
    <source>
        <dbReference type="EMBL" id="GBC05966.1"/>
    </source>
</evidence>
<organism evidence="2 3">
    <name type="scientific">Rhizophagus clarus</name>
    <dbReference type="NCBI Taxonomy" id="94130"/>
    <lineage>
        <taxon>Eukaryota</taxon>
        <taxon>Fungi</taxon>
        <taxon>Fungi incertae sedis</taxon>
        <taxon>Mucoromycota</taxon>
        <taxon>Glomeromycotina</taxon>
        <taxon>Glomeromycetes</taxon>
        <taxon>Glomerales</taxon>
        <taxon>Glomeraceae</taxon>
        <taxon>Rhizophagus</taxon>
    </lineage>
</organism>
<evidence type="ECO:0000256" key="1">
    <source>
        <dbReference type="SAM" id="MobiDB-lite"/>
    </source>
</evidence>
<feature type="region of interest" description="Disordered" evidence="1">
    <location>
        <begin position="105"/>
        <end position="162"/>
    </location>
</feature>
<evidence type="ECO:0000313" key="3">
    <source>
        <dbReference type="Proteomes" id="UP000247702"/>
    </source>
</evidence>
<comment type="caution">
    <text evidence="2">The sequence shown here is derived from an EMBL/GenBank/DDBJ whole genome shotgun (WGS) entry which is preliminary data.</text>
</comment>